<dbReference type="EMBL" id="MZMT01000026">
    <property type="protein sequence ID" value="PIO44786.1"/>
    <property type="molecule type" value="Genomic_DNA"/>
</dbReference>
<organism evidence="5 6">
    <name type="scientific">Phyllobacterium zundukense</name>
    <dbReference type="NCBI Taxonomy" id="1867719"/>
    <lineage>
        <taxon>Bacteria</taxon>
        <taxon>Pseudomonadati</taxon>
        <taxon>Pseudomonadota</taxon>
        <taxon>Alphaproteobacteria</taxon>
        <taxon>Hyphomicrobiales</taxon>
        <taxon>Phyllobacteriaceae</taxon>
        <taxon>Phyllobacterium</taxon>
    </lineage>
</organism>
<dbReference type="PANTHER" id="PTHR30329:SF21">
    <property type="entry name" value="LIPOPROTEIN YIAD-RELATED"/>
    <property type="match status" value="1"/>
</dbReference>
<dbReference type="PANTHER" id="PTHR30329">
    <property type="entry name" value="STATOR ELEMENT OF FLAGELLAR MOTOR COMPLEX"/>
    <property type="match status" value="1"/>
</dbReference>
<accession>A0A2N9VZ68</accession>
<evidence type="ECO:0000256" key="1">
    <source>
        <dbReference type="PROSITE-ProRule" id="PRU00473"/>
    </source>
</evidence>
<dbReference type="PROSITE" id="PS51123">
    <property type="entry name" value="OMPA_2"/>
    <property type="match status" value="1"/>
</dbReference>
<evidence type="ECO:0000259" key="4">
    <source>
        <dbReference type="PROSITE" id="PS51123"/>
    </source>
</evidence>
<dbReference type="SUPFAM" id="SSF103088">
    <property type="entry name" value="OmpA-like"/>
    <property type="match status" value="1"/>
</dbReference>
<reference evidence="6" key="1">
    <citation type="journal article" date="2017" name="Int J Environ Stud">
        <title>Does the Miocene-Pliocene relict legume Oxytropis triphylla form nitrogen-fixing nodules with a combination of bacterial strains?</title>
        <authorList>
            <person name="Safronova V."/>
            <person name="Belimov A."/>
            <person name="Sazanova A."/>
            <person name="Kuznetsova I."/>
            <person name="Popova J."/>
            <person name="Andronov E."/>
            <person name="Verkhozina A."/>
            <person name="Tikhonovich I."/>
        </authorList>
    </citation>
    <scope>NUCLEOTIDE SEQUENCE [LARGE SCALE GENOMIC DNA]</scope>
    <source>
        <strain evidence="6">Tri-38</strain>
    </source>
</reference>
<dbReference type="GO" id="GO:0016020">
    <property type="term" value="C:membrane"/>
    <property type="evidence" value="ECO:0007669"/>
    <property type="project" value="UniProtKB-UniRule"/>
</dbReference>
<dbReference type="RefSeq" id="WP_099998269.1">
    <property type="nucleotide sequence ID" value="NZ_CP017940.1"/>
</dbReference>
<keyword evidence="1" id="KW-0472">Membrane</keyword>
<feature type="compositionally biased region" description="Low complexity" evidence="2">
    <location>
        <begin position="263"/>
        <end position="280"/>
    </location>
</feature>
<feature type="compositionally biased region" description="Low complexity" evidence="2">
    <location>
        <begin position="45"/>
        <end position="55"/>
    </location>
</feature>
<dbReference type="InterPro" id="IPR050330">
    <property type="entry name" value="Bact_OuterMem_StrucFunc"/>
</dbReference>
<feature type="compositionally biased region" description="Basic and acidic residues" evidence="2">
    <location>
        <begin position="354"/>
        <end position="376"/>
    </location>
</feature>
<feature type="compositionally biased region" description="Low complexity" evidence="2">
    <location>
        <begin position="83"/>
        <end position="104"/>
    </location>
</feature>
<keyword evidence="6" id="KW-1185">Reference proteome</keyword>
<dbReference type="InterPro" id="IPR006665">
    <property type="entry name" value="OmpA-like"/>
</dbReference>
<dbReference type="Proteomes" id="UP000232163">
    <property type="component" value="Unassembled WGS sequence"/>
</dbReference>
<feature type="compositionally biased region" description="Basic and acidic residues" evidence="2">
    <location>
        <begin position="197"/>
        <end position="220"/>
    </location>
</feature>
<dbReference type="InterPro" id="IPR036737">
    <property type="entry name" value="OmpA-like_sf"/>
</dbReference>
<comment type="caution">
    <text evidence="5">The sequence shown here is derived from an EMBL/GenBank/DDBJ whole genome shotgun (WGS) entry which is preliminary data.</text>
</comment>
<evidence type="ECO:0000256" key="3">
    <source>
        <dbReference type="SAM" id="SignalP"/>
    </source>
</evidence>
<gene>
    <name evidence="5" type="ORF">B5P45_10445</name>
</gene>
<evidence type="ECO:0000313" key="6">
    <source>
        <dbReference type="Proteomes" id="UP000232163"/>
    </source>
</evidence>
<feature type="compositionally biased region" description="Low complexity" evidence="2">
    <location>
        <begin position="377"/>
        <end position="391"/>
    </location>
</feature>
<dbReference type="Gene3D" id="3.30.1330.60">
    <property type="entry name" value="OmpA-like domain"/>
    <property type="match status" value="1"/>
</dbReference>
<keyword evidence="3" id="KW-0732">Signal</keyword>
<dbReference type="AlphaFoldDB" id="A0A2N9VZ68"/>
<dbReference type="OrthoDB" id="9792021at2"/>
<proteinExistence type="predicted"/>
<sequence length="716" mass="77501">MKMKRTALFFASTAILFSSPSAMADQAPLNRPFISSNSNMPLMLAQAEEAAPQADPEAEVLKKKAGQQAEEAQQRAAEEADAAAKAQQQAEKQAKQQADQAAKAAEAEAAQKADEAQRAAQAEADKAAEQQKAVEEEVKRKAAAEAKAAKAAEKEAAQEAEKAKRATEAESNKAAEQQKAVEEEARKKAASGAEAAKAAEQETAKEAEKAKKAAEQEAAKAAEAQKATEEEARKKADGAQKAADKQTEKAAEDAKKAADKAAPKAPAQAATPETPATAEKPAGEQPATTPDQTTGEKPAVPVDEAKPAKPADPATGQPVPEGNATAPATAPADATQPAQQEASPLPENAAPVLDSDKPAAVREGKDRGKGKGDKGLATEAPAAAKPVAQEPATPPTTDAEVQQQLTPVKIEPVLTEKGTRTRDRRPDERPADVQVIKQFDNRTIVEVNNNVFVESSDRPRMSRNAQEVYYEDLPRRRTRETIVRDNGVQIITIRNRYGDVIQRSRVTPDGREVLLTYTPDYDREDRLEWRDPGDDLPPLRLTIPVRDYIMDAEEAPEEDVYEFFAQPPVERVERIYSVDEVKRSARIRDKVRRVDLDTITFQFGSAEIGEDQIVRIESVAKAMAQILKKNPAETFLIEGHTDAVGSDQANLVLSDKRAESVAQALTNVFDIPPENMATQGYGERYLKIKADGPEQQNRRVAIRRITPLVAPMASNN</sequence>
<feature type="compositionally biased region" description="Low complexity" evidence="2">
    <location>
        <begin position="324"/>
        <end position="342"/>
    </location>
</feature>
<protein>
    <recommendedName>
        <fullName evidence="4">OmpA-like domain-containing protein</fullName>
    </recommendedName>
</protein>
<name>A0A2N9VZ68_9HYPH</name>
<feature type="signal peptide" evidence="3">
    <location>
        <begin position="1"/>
        <end position="24"/>
    </location>
</feature>
<feature type="compositionally biased region" description="Basic and acidic residues" evidence="2">
    <location>
        <begin position="226"/>
        <end position="262"/>
    </location>
</feature>
<feature type="compositionally biased region" description="Polar residues" evidence="2">
    <location>
        <begin position="286"/>
        <end position="295"/>
    </location>
</feature>
<dbReference type="Pfam" id="PF00691">
    <property type="entry name" value="OmpA"/>
    <property type="match status" value="1"/>
</dbReference>
<feature type="compositionally biased region" description="Basic and acidic residues" evidence="2">
    <location>
        <begin position="105"/>
        <end position="173"/>
    </location>
</feature>
<dbReference type="CDD" id="cd07185">
    <property type="entry name" value="OmpA_C-like"/>
    <property type="match status" value="1"/>
</dbReference>
<feature type="domain" description="OmpA-like" evidence="4">
    <location>
        <begin position="588"/>
        <end position="708"/>
    </location>
</feature>
<feature type="compositionally biased region" description="Polar residues" evidence="2">
    <location>
        <begin position="395"/>
        <end position="406"/>
    </location>
</feature>
<evidence type="ECO:0000313" key="5">
    <source>
        <dbReference type="EMBL" id="PIO44786.1"/>
    </source>
</evidence>
<feature type="chain" id="PRO_5015009797" description="OmpA-like domain-containing protein" evidence="3">
    <location>
        <begin position="25"/>
        <end position="716"/>
    </location>
</feature>
<feature type="region of interest" description="Disordered" evidence="2">
    <location>
        <begin position="45"/>
        <end position="406"/>
    </location>
</feature>
<evidence type="ECO:0000256" key="2">
    <source>
        <dbReference type="SAM" id="MobiDB-lite"/>
    </source>
</evidence>